<organism evidence="2 3">
    <name type="scientific">Strigomonas culicis</name>
    <dbReference type="NCBI Taxonomy" id="28005"/>
    <lineage>
        <taxon>Eukaryota</taxon>
        <taxon>Discoba</taxon>
        <taxon>Euglenozoa</taxon>
        <taxon>Kinetoplastea</taxon>
        <taxon>Metakinetoplastina</taxon>
        <taxon>Trypanosomatida</taxon>
        <taxon>Trypanosomatidae</taxon>
        <taxon>Strigomonadinae</taxon>
        <taxon>Strigomonas</taxon>
    </lineage>
</organism>
<evidence type="ECO:0000313" key="3">
    <source>
        <dbReference type="Proteomes" id="UP000015354"/>
    </source>
</evidence>
<dbReference type="EMBL" id="ATMH01009917">
    <property type="protein sequence ID" value="EPY18447.1"/>
    <property type="molecule type" value="Genomic_DNA"/>
</dbReference>
<dbReference type="Proteomes" id="UP000015354">
    <property type="component" value="Unassembled WGS sequence"/>
</dbReference>
<gene>
    <name evidence="2" type="ORF">STCU_09974</name>
</gene>
<dbReference type="AlphaFoldDB" id="S9TJW4"/>
<evidence type="ECO:0000313" key="2">
    <source>
        <dbReference type="EMBL" id="EPY18447.1"/>
    </source>
</evidence>
<keyword evidence="3" id="KW-1185">Reference proteome</keyword>
<feature type="region of interest" description="Disordered" evidence="1">
    <location>
        <begin position="25"/>
        <end position="46"/>
    </location>
</feature>
<evidence type="ECO:0000256" key="1">
    <source>
        <dbReference type="SAM" id="MobiDB-lite"/>
    </source>
</evidence>
<name>S9TJW4_9TRYP</name>
<proteinExistence type="predicted"/>
<accession>S9TJW4</accession>
<comment type="caution">
    <text evidence="2">The sequence shown here is derived from an EMBL/GenBank/DDBJ whole genome shotgun (WGS) entry which is preliminary data.</text>
</comment>
<protein>
    <submittedName>
        <fullName evidence="2">Uncharacterized protein</fullName>
    </submittedName>
</protein>
<reference evidence="2 3" key="1">
    <citation type="journal article" date="2013" name="PLoS ONE">
        <title>Predicting the Proteins of Angomonas deanei, Strigomonas culicis and Their Respective Endosymbionts Reveals New Aspects of the Trypanosomatidae Family.</title>
        <authorList>
            <person name="Motta M.C."/>
            <person name="Martins A.C."/>
            <person name="de Souza S.S."/>
            <person name="Catta-Preta C.M."/>
            <person name="Silva R."/>
            <person name="Klein C.C."/>
            <person name="de Almeida L.G."/>
            <person name="de Lima Cunha O."/>
            <person name="Ciapina L.P."/>
            <person name="Brocchi M."/>
            <person name="Colabardini A.C."/>
            <person name="de Araujo Lima B."/>
            <person name="Machado C.R."/>
            <person name="de Almeida Soares C.M."/>
            <person name="Probst C.M."/>
            <person name="de Menezes C.B."/>
            <person name="Thompson C.E."/>
            <person name="Bartholomeu D.C."/>
            <person name="Gradia D.F."/>
            <person name="Pavoni D.P."/>
            <person name="Grisard E.C."/>
            <person name="Fantinatti-Garboggini F."/>
            <person name="Marchini F.K."/>
            <person name="Rodrigues-Luiz G.F."/>
            <person name="Wagner G."/>
            <person name="Goldman G.H."/>
            <person name="Fietto J.L."/>
            <person name="Elias M.C."/>
            <person name="Goldman M.H."/>
            <person name="Sagot M.F."/>
            <person name="Pereira M."/>
            <person name="Stoco P.H."/>
            <person name="de Mendonca-Neto R.P."/>
            <person name="Teixeira S.M."/>
            <person name="Maciel T.E."/>
            <person name="de Oliveira Mendes T.A."/>
            <person name="Urmenyi T.P."/>
            <person name="de Souza W."/>
            <person name="Schenkman S."/>
            <person name="de Vasconcelos A.T."/>
        </authorList>
    </citation>
    <scope>NUCLEOTIDE SEQUENCE [LARGE SCALE GENOMIC DNA]</scope>
</reference>
<sequence length="159" mass="17789">MNCPLSFLNLPQCAFNTMVVKQRRAPQPQPDIPLGAALTSDESENDEKEEVWEMVSVCSSSEEVQYTTLEAQHCHIIWHEADTFSKQMQAAPVFAGLSAASTRLRRNNILNSVHQNTDNPLCHNSWEVEETDGEAYSVDVSLAETEETSGSYYLYICGL</sequence>